<dbReference type="Proteomes" id="UP000192569">
    <property type="component" value="Chromosome I"/>
</dbReference>
<dbReference type="AlphaFoldDB" id="A0A1W1VZ90"/>
<keyword evidence="2" id="KW-1185">Reference proteome</keyword>
<accession>A0A1W1VZ90</accession>
<proteinExistence type="predicted"/>
<dbReference type="RefSeq" id="WP_084665871.1">
    <property type="nucleotide sequence ID" value="NZ_LT838272.1"/>
</dbReference>
<evidence type="ECO:0000313" key="2">
    <source>
        <dbReference type="Proteomes" id="UP000192569"/>
    </source>
</evidence>
<protein>
    <submittedName>
        <fullName evidence="1">Uncharacterized protein YuzE</fullName>
    </submittedName>
</protein>
<dbReference type="EMBL" id="LT838272">
    <property type="protein sequence ID" value="SMB98431.1"/>
    <property type="molecule type" value="Genomic_DNA"/>
</dbReference>
<dbReference type="STRING" id="698762.SAMN00808754_2326"/>
<dbReference type="Pfam" id="PF10049">
    <property type="entry name" value="DUF2283"/>
    <property type="match status" value="1"/>
</dbReference>
<dbReference type="InterPro" id="IPR019270">
    <property type="entry name" value="DUF2283"/>
</dbReference>
<dbReference type="OrthoDB" id="2112472at2"/>
<name>A0A1W1VZ90_9FIRM</name>
<gene>
    <name evidence="1" type="ORF">SAMN00808754_2326</name>
</gene>
<reference evidence="1 2" key="1">
    <citation type="submission" date="2017-04" db="EMBL/GenBank/DDBJ databases">
        <authorList>
            <person name="Afonso C.L."/>
            <person name="Miller P.J."/>
            <person name="Scott M.A."/>
            <person name="Spackman E."/>
            <person name="Goraichik I."/>
            <person name="Dimitrov K.M."/>
            <person name="Suarez D.L."/>
            <person name="Swayne D.E."/>
        </authorList>
    </citation>
    <scope>NUCLEOTIDE SEQUENCE [LARGE SCALE GENOMIC DNA]</scope>
    <source>
        <strain evidence="1 2">ToBE</strain>
    </source>
</reference>
<evidence type="ECO:0000313" key="1">
    <source>
        <dbReference type="EMBL" id="SMB98431.1"/>
    </source>
</evidence>
<organism evidence="1 2">
    <name type="scientific">Thermanaeromonas toyohensis ToBE</name>
    <dbReference type="NCBI Taxonomy" id="698762"/>
    <lineage>
        <taxon>Bacteria</taxon>
        <taxon>Bacillati</taxon>
        <taxon>Bacillota</taxon>
        <taxon>Clostridia</taxon>
        <taxon>Neomoorellales</taxon>
        <taxon>Neomoorellaceae</taxon>
        <taxon>Thermanaeromonas</taxon>
    </lineage>
</organism>
<sequence>MAEAMSYVRLAEAVSQVVVGSGLPILRVSYDPEGDVLYVHFTEQPIAADDSEFVGDNTVVRYRDGEVVGVTILNASRLKKGKE</sequence>